<dbReference type="Pfam" id="PF00005">
    <property type="entry name" value="ABC_tran"/>
    <property type="match status" value="4"/>
</dbReference>
<feature type="transmembrane region" description="Helical" evidence="10">
    <location>
        <begin position="2649"/>
        <end position="2673"/>
    </location>
</feature>
<feature type="transmembrane region" description="Helical" evidence="10">
    <location>
        <begin position="590"/>
        <end position="614"/>
    </location>
</feature>
<evidence type="ECO:0000256" key="7">
    <source>
        <dbReference type="ARBA" id="ARBA00022840"/>
    </source>
</evidence>
<feature type="transmembrane region" description="Helical" evidence="10">
    <location>
        <begin position="1268"/>
        <end position="1289"/>
    </location>
</feature>
<dbReference type="CDD" id="cd03250">
    <property type="entry name" value="ABCC_MRP_domain1"/>
    <property type="match status" value="2"/>
</dbReference>
<dbReference type="InterPro" id="IPR013604">
    <property type="entry name" value="7TM_chemorcpt"/>
</dbReference>
<evidence type="ECO:0000256" key="1">
    <source>
        <dbReference type="ARBA" id="ARBA00004651"/>
    </source>
</evidence>
<evidence type="ECO:0008006" key="15">
    <source>
        <dbReference type="Google" id="ProtNLM"/>
    </source>
</evidence>
<feature type="transmembrane region" description="Helical" evidence="10">
    <location>
        <begin position="1309"/>
        <end position="1332"/>
    </location>
</feature>
<dbReference type="InterPro" id="IPR050173">
    <property type="entry name" value="ABC_transporter_C-like"/>
</dbReference>
<dbReference type="FunFam" id="1.20.1560.10:FF:000017">
    <property type="entry name" value="Cystic fibrosis transmembrane conductance regulator"/>
    <property type="match status" value="1"/>
</dbReference>
<accession>A0A8J6HHF2</accession>
<feature type="transmembrane region" description="Helical" evidence="10">
    <location>
        <begin position="2762"/>
        <end position="2781"/>
    </location>
</feature>
<dbReference type="InterPro" id="IPR044726">
    <property type="entry name" value="ABCC_6TM_D2"/>
</dbReference>
<dbReference type="FunFam" id="1.20.1560.10:FF:000026">
    <property type="entry name" value="Multidrug resistance-associated protein lethal(2)03659"/>
    <property type="match status" value="1"/>
</dbReference>
<feature type="domain" description="ABC transporter" evidence="11">
    <location>
        <begin position="1581"/>
        <end position="1804"/>
    </location>
</feature>
<dbReference type="GO" id="GO:0005886">
    <property type="term" value="C:plasma membrane"/>
    <property type="evidence" value="ECO:0007669"/>
    <property type="project" value="UniProtKB-SubCell"/>
</dbReference>
<feature type="transmembrane region" description="Helical" evidence="10">
    <location>
        <begin position="1958"/>
        <end position="1979"/>
    </location>
</feature>
<feature type="transmembrane region" description="Helical" evidence="10">
    <location>
        <begin position="711"/>
        <end position="733"/>
    </location>
</feature>
<evidence type="ECO:0000256" key="6">
    <source>
        <dbReference type="ARBA" id="ARBA00022741"/>
    </source>
</evidence>
<dbReference type="PROSITE" id="PS50893">
    <property type="entry name" value="ABC_TRANSPORTER_2"/>
    <property type="match status" value="4"/>
</dbReference>
<feature type="transmembrane region" description="Helical" evidence="10">
    <location>
        <begin position="2419"/>
        <end position="2437"/>
    </location>
</feature>
<feature type="transmembrane region" description="Helical" evidence="10">
    <location>
        <begin position="2679"/>
        <end position="2703"/>
    </location>
</feature>
<evidence type="ECO:0000259" key="11">
    <source>
        <dbReference type="PROSITE" id="PS50893"/>
    </source>
</evidence>
<feature type="domain" description="ABC transporter" evidence="11">
    <location>
        <begin position="915"/>
        <end position="1148"/>
    </location>
</feature>
<dbReference type="SUPFAM" id="SSF52540">
    <property type="entry name" value="P-loop containing nucleoside triphosphate hydrolases"/>
    <property type="match status" value="5"/>
</dbReference>
<dbReference type="Pfam" id="PF00664">
    <property type="entry name" value="ABC_membrane"/>
    <property type="match status" value="4"/>
</dbReference>
<dbReference type="GO" id="GO:0140359">
    <property type="term" value="F:ABC-type transporter activity"/>
    <property type="evidence" value="ECO:0007669"/>
    <property type="project" value="InterPro"/>
</dbReference>
<feature type="transmembrane region" description="Helical" evidence="10">
    <location>
        <begin position="130"/>
        <end position="159"/>
    </location>
</feature>
<sequence>MRRKFRQCTVITIAHRLDTVMDSDKILVLESGRVVEFDTPDALLQNVNGLFYNYVNKNVEYTARFCNNSKRYILIRWELPLILKGGSQDFTEDDLSAPFDSHESKKLGNKLELAWLEEEKRKIPWLERALLSLFGLEFATYAIFFLPLRIGILVLRPHLLKNLLHYYSPYETNIPLQKAYIYVGLLVFTMFADVITYHWYTMRLSALGMKIRIACSSLIYRKCLKQRVGERVDVGKIINLLSNDASRFDLALPVIHFAWMAPVAILVEILYLYFAFDSTATAGVAVLVLSLLFEIYLSKKISTNRMRVALKTDYRIRLMNDIVSGIKVIKMYAWEKPFSRLVNVARVAQMGELIGIIGSAGSGKSTFLQTILKEVDTMEGSIDVRGVVSYASQEPWFFSGSIQKNILFGKAMNRKKYHEVITVCALEHDLSVLPFGDVTLIGEQGAMLSGGQKARISLARAIYRDADIYLLDDPLSAVDAQVAQHIFNECIDKYLKDKCVILVTHQVQYLKDVPRVYQLNEGKFCRLNKSKELHPSTFRVVENIKQVSDAQTLPQSLKYDEEPSEVKEHRRAGSTLKKIYGVYFRAGGNWIVTCVILFAFVLVQFCASCIEFFLSHWANLVQAHERFETESERILISYNCVYIYSGLLLCLLLVAIAASWASVYYCMMASKNLHNSMLGKIIDATMTFFNNHPSGRILNRFSKDIGNVDECVPLSMINVIGTFLNLIAMFVTICIMNYWMILPTAFLLLICGVFAAVYQPSNINMKRTEGVTKSPIYTHLASSLQGLTTIRAFNAQELLQNEFDKHQNLHSAAFYMYLAIYNAFAFWIDFISTTYVGIVIFSFFFIASHVRVGNIGLALIQLFQIELIEYAMKIWSDLETQMTSVERVNDYTELTPEIQSGQVTPPKSWPSNGNIDFNKISMKYTQNGPFVLYNVSFKIQAGEKIGIVGRTGAGKTSIVSALFRLYDFDGSITIDEIDSKSLSLNDLRSKIAIIPQEPLLFLGTLRKNLDLFNEFDDSQLWSALEDVKLKDTLSDLPSGLDTMILEGGQNFSVGQKQLLCLVRVMLRNVKIVVMDEATANVDLRTDALIQATMRRKFRQCTVITIAHRLDTVMDSDKILVLESGRVVEFDTPDALLQNINGFFYNYRKETPRSVQENRHREITLNKLTPELDDEMEEKERNELIGTKKRVHPRQRANLLSHWFFCWELPFFYKGYKKQITEDDLYGPLKDHQSRLLGDKIEKTWTEDVKTHDTPSLWRVLGKAFGFEFFLYGLLLIPIELVIRISQPLLIGRLMTYYTPNQTSTSKNEAYIYASFIVVSSFLYVVIGHCYAFGLAHLGMKIRVACSSLIYRKSLKLSQSVLAESGVGQMVNLLSNDVGRFDVALSNVHFLWMGPLETLVILGLLYWMLGPTAVVGIGILLAFIPLQMYLAKRISVYRMRTALKTDQRVRLMSEIIGGIKVIKMYTWEKPFAKLVESARKVEMHQIKRNAYLRAVNMACQIFLGRTAVFSCVLLYVLTGNSLDPEYVYVLSSFYEIIRLGSVIFLPLGMTMFGETITSVKRIQDFLTKAELTVDLNSPGFGITMDKICVKWDKSSPENTLTDVTLSIKPNQLAAVVGPVGSGKSALLQVILKEIPLLQGSLQVGGSISYASQQPWLFGGSVRDNILFGEALDKHKYDEIVRACALEHDFAVLPFGDRTLVGERGVMLSGGQKARINLARAVYKDADLYLLDDPLSAVDAHVGKQLFDNCIKYYLRNKSTVLVTHQLQYLGGADVIHLIENGKLTTSGSYQELKESDNEFLKLLESQGSDKTVDKAKDEVIVDEEVENEPVAVKESQGDRVVSNRVYRDYFQAGGTVVVSVVMILLHVVVQLSGNGTDYFLSFWVNLEQERNDTDVGTLSSDSCLYLYSGLVVFLVIIALTCSLLFFRFCMITSTNLHNKMFTKIVRAPMRDIGLIDESLPLSLMDTIEIALNVVAITVIISIINPWILIPTVVMFALFYYYRIIFLASSRNLKRIEGITRSPIYSHITSSLEGLATIRAFKAQTNLKAEFDKYQDLHSSSFYMFVACDGAFGFWLDFTCVVYLGIVTLSFLFIGSENYGASVGLSITQSIMMTGLLQWGMKQSGQLENQMTSVERVVEYSNLKAEPNTGDRVVPQWPTHGKIHFKDVSLRYSPLDPYVLKHLSFEISSGEKIGIVGRTGAGKSSLVSVFFRLAPVEGDLFIDGVNTKTLTLESLRAKISIIPQEPVLFSGTIRYNLDPFDEYQDPQLWEALDEVELKSVVADLPSGLSSKVSEGGVNFSVGQRQLLCLARAVVRMNKILILDEATANVDPQTDELIQGTIRRKFRGCTVLTIAHRLHTVMDCDKILVMEDGSLAEFDHPYTLLSNDSGVLCKLVQQTGKEVADGLRETAKKTVFSATMSFKLLQLFFTFGKILALTPSSTDPEKQSTSKIYSVVVFSVLTLASLASLQSKRFYMHFIHIRTIISYLTDFSFFGFHFCVIVVVSFWKREQWSELLDNLRVVENLTGVQKSSESRLTRYGVVVATHAVYFAVTFYGVGFWYRISNTLYLQQHAVRQIEHYIQFFYKYVLAILLKMILEKYQEVNVLLTTLLQYRQKLRTDFFSVYDPLLFNLKKTEYALCLLKRTVNTFNDLFGWPIFFIILHTTFQILNHVSYAIFNTTGFHLLVVVAASLSLTLVMTVIVIFMCDRVVQEAEKIVPLTYQLRWCYKSGTREEKQELYEFSNFVTDNLPSFSAANFFLLQKSTVLSILSTVSTVIIIMIQFAGK</sequence>
<keyword evidence="4 10" id="KW-0812">Transmembrane</keyword>
<feature type="transmembrane region" description="Helical" evidence="10">
    <location>
        <begin position="1489"/>
        <end position="1515"/>
    </location>
</feature>
<feature type="transmembrane region" description="Helical" evidence="10">
    <location>
        <begin position="1985"/>
        <end position="2004"/>
    </location>
</feature>
<dbReference type="CDD" id="cd18580">
    <property type="entry name" value="ABC_6TM_ABCC_D2"/>
    <property type="match status" value="2"/>
</dbReference>
<dbReference type="FunFam" id="3.40.50.300:FF:000482">
    <property type="entry name" value="Multidrug resistance-associated protein member 4"/>
    <property type="match status" value="1"/>
</dbReference>
<evidence type="ECO:0000256" key="3">
    <source>
        <dbReference type="ARBA" id="ARBA00022475"/>
    </source>
</evidence>
<feature type="transmembrane region" description="Helical" evidence="10">
    <location>
        <begin position="1848"/>
        <end position="1868"/>
    </location>
</feature>
<dbReference type="SUPFAM" id="SSF90123">
    <property type="entry name" value="ABC transporter transmembrane region"/>
    <property type="match status" value="4"/>
</dbReference>
<feature type="domain" description="ABC transporter" evidence="11">
    <location>
        <begin position="2161"/>
        <end position="2394"/>
    </location>
</feature>
<protein>
    <recommendedName>
        <fullName evidence="15">Multidrug resistance-associated protein lethal(2)03659</fullName>
    </recommendedName>
</protein>
<dbReference type="InterPro" id="IPR017871">
    <property type="entry name" value="ABC_transporter-like_CS"/>
</dbReference>
<dbReference type="GO" id="GO:0005524">
    <property type="term" value="F:ATP binding"/>
    <property type="evidence" value="ECO:0007669"/>
    <property type="project" value="UniProtKB-KW"/>
</dbReference>
<keyword evidence="5" id="KW-0677">Repeat</keyword>
<keyword evidence="6" id="KW-0547">Nucleotide-binding</keyword>
<dbReference type="CDD" id="cd03244">
    <property type="entry name" value="ABCC_MRP_domain2"/>
    <property type="match status" value="2"/>
</dbReference>
<feature type="transmembrane region" description="Helical" evidence="10">
    <location>
        <begin position="1412"/>
        <end position="1430"/>
    </location>
</feature>
<keyword evidence="14" id="KW-1185">Reference proteome</keyword>
<dbReference type="SMART" id="SM00382">
    <property type="entry name" value="AAA"/>
    <property type="match status" value="4"/>
</dbReference>
<feature type="transmembrane region" description="Helical" evidence="10">
    <location>
        <begin position="2097"/>
        <end position="2119"/>
    </location>
</feature>
<feature type="transmembrane region" description="Helical" evidence="10">
    <location>
        <begin position="179"/>
        <end position="200"/>
    </location>
</feature>
<evidence type="ECO:0000256" key="9">
    <source>
        <dbReference type="ARBA" id="ARBA00023136"/>
    </source>
</evidence>
<evidence type="ECO:0000256" key="8">
    <source>
        <dbReference type="ARBA" id="ARBA00022989"/>
    </source>
</evidence>
<dbReference type="FunFam" id="1.20.1560.10:FF:000014">
    <property type="entry name" value="Multidrug resistance-associated protein member 4"/>
    <property type="match status" value="2"/>
</dbReference>
<dbReference type="PROSITE" id="PS50929">
    <property type="entry name" value="ABC_TM1F"/>
    <property type="match status" value="4"/>
</dbReference>
<dbReference type="InterPro" id="IPR036640">
    <property type="entry name" value="ABC1_TM_sf"/>
</dbReference>
<dbReference type="Gene3D" id="1.20.1560.10">
    <property type="entry name" value="ABC transporter type 1, transmembrane domain"/>
    <property type="match status" value="3"/>
</dbReference>
<dbReference type="GO" id="GO:0016887">
    <property type="term" value="F:ATP hydrolysis activity"/>
    <property type="evidence" value="ECO:0007669"/>
    <property type="project" value="InterPro"/>
</dbReference>
<dbReference type="GO" id="GO:0050909">
    <property type="term" value="P:sensory perception of taste"/>
    <property type="evidence" value="ECO:0007669"/>
    <property type="project" value="InterPro"/>
</dbReference>
<keyword evidence="8 10" id="KW-1133">Transmembrane helix</keyword>
<dbReference type="FunFam" id="3.40.50.300:FF:000973">
    <property type="entry name" value="Multidrug resistance-associated protein 4"/>
    <property type="match status" value="1"/>
</dbReference>
<keyword evidence="7" id="KW-0067">ATP-binding</keyword>
<evidence type="ECO:0000313" key="14">
    <source>
        <dbReference type="Proteomes" id="UP000719412"/>
    </source>
</evidence>
<dbReference type="InterPro" id="IPR011527">
    <property type="entry name" value="ABC1_TM_dom"/>
</dbReference>
<evidence type="ECO:0000256" key="5">
    <source>
        <dbReference type="ARBA" id="ARBA00022737"/>
    </source>
</evidence>
<name>A0A8J6HHF2_TENMO</name>
<dbReference type="EMBL" id="JABDTM020024428">
    <property type="protein sequence ID" value="KAH0814292.1"/>
    <property type="molecule type" value="Genomic_DNA"/>
</dbReference>
<dbReference type="CDD" id="cd18579">
    <property type="entry name" value="ABC_6TM_ABCC_D1"/>
    <property type="match status" value="1"/>
</dbReference>
<evidence type="ECO:0000256" key="4">
    <source>
        <dbReference type="ARBA" id="ARBA00022692"/>
    </source>
</evidence>
<feature type="domain" description="ABC transporter" evidence="11">
    <location>
        <begin position="326"/>
        <end position="546"/>
    </location>
</feature>
<dbReference type="Proteomes" id="UP000719412">
    <property type="component" value="Unassembled WGS sequence"/>
</dbReference>
<dbReference type="InterPro" id="IPR027417">
    <property type="entry name" value="P-loop_NTPase"/>
</dbReference>
<keyword evidence="2" id="KW-0813">Transport</keyword>
<feature type="transmembrane region" description="Helical" evidence="10">
    <location>
        <begin position="2478"/>
        <end position="2504"/>
    </location>
</feature>
<dbReference type="PANTHER" id="PTHR24223:SF448">
    <property type="entry name" value="FI20146P1-RELATED"/>
    <property type="match status" value="1"/>
</dbReference>
<feature type="transmembrane region" description="Helical" evidence="10">
    <location>
        <begin position="1535"/>
        <end position="1552"/>
    </location>
</feature>
<dbReference type="FunFam" id="3.40.50.300:FF:000163">
    <property type="entry name" value="Multidrug resistance-associated protein member 4"/>
    <property type="match status" value="2"/>
</dbReference>
<evidence type="ECO:0000256" key="10">
    <source>
        <dbReference type="SAM" id="Phobius"/>
    </source>
</evidence>
<evidence type="ECO:0000256" key="2">
    <source>
        <dbReference type="ARBA" id="ARBA00022448"/>
    </source>
</evidence>
<dbReference type="InterPro" id="IPR003593">
    <property type="entry name" value="AAA+_ATPase"/>
</dbReference>
<comment type="caution">
    <text evidence="13">The sequence shown here is derived from an EMBL/GenBank/DDBJ whole genome shotgun (WGS) entry which is preliminary data.</text>
</comment>
<feature type="domain" description="ABC transmembrane type-1" evidence="12">
    <location>
        <begin position="148"/>
        <end position="340"/>
    </location>
</feature>
<feature type="transmembrane region" description="Helical" evidence="10">
    <location>
        <begin position="641"/>
        <end position="667"/>
    </location>
</feature>
<reference evidence="13" key="1">
    <citation type="journal article" date="2020" name="J Insects Food Feed">
        <title>The yellow mealworm (Tenebrio molitor) genome: a resource for the emerging insects as food and feed industry.</title>
        <authorList>
            <person name="Eriksson T."/>
            <person name="Andere A."/>
            <person name="Kelstrup H."/>
            <person name="Emery V."/>
            <person name="Picard C."/>
        </authorList>
    </citation>
    <scope>NUCLEOTIDE SEQUENCE</scope>
    <source>
        <strain evidence="13">Stoneville</strain>
        <tissue evidence="13">Whole head</tissue>
    </source>
</reference>
<feature type="transmembrane region" description="Helical" evidence="10">
    <location>
        <begin position="2060"/>
        <end position="2091"/>
    </location>
</feature>
<feature type="transmembrane region" description="Helical" evidence="10">
    <location>
        <begin position="250"/>
        <end position="274"/>
    </location>
</feature>
<feature type="transmembrane region" description="Helical" evidence="10">
    <location>
        <begin position="280"/>
        <end position="297"/>
    </location>
</feature>
<evidence type="ECO:0000259" key="12">
    <source>
        <dbReference type="PROSITE" id="PS50929"/>
    </source>
</evidence>
<comment type="subcellular location">
    <subcellularLocation>
        <location evidence="1">Cell membrane</location>
        <topology evidence="1">Multi-pass membrane protein</topology>
    </subcellularLocation>
</comment>
<keyword evidence="3" id="KW-1003">Cell membrane</keyword>
<dbReference type="PROSITE" id="PS00211">
    <property type="entry name" value="ABC_TRANSPORTER_1"/>
    <property type="match status" value="4"/>
</dbReference>
<organism evidence="13 14">
    <name type="scientific">Tenebrio molitor</name>
    <name type="common">Yellow mealworm beetle</name>
    <dbReference type="NCBI Taxonomy" id="7067"/>
    <lineage>
        <taxon>Eukaryota</taxon>
        <taxon>Metazoa</taxon>
        <taxon>Ecdysozoa</taxon>
        <taxon>Arthropoda</taxon>
        <taxon>Hexapoda</taxon>
        <taxon>Insecta</taxon>
        <taxon>Pterygota</taxon>
        <taxon>Neoptera</taxon>
        <taxon>Endopterygota</taxon>
        <taxon>Coleoptera</taxon>
        <taxon>Polyphaga</taxon>
        <taxon>Cucujiformia</taxon>
        <taxon>Tenebrionidae</taxon>
        <taxon>Tenebrio</taxon>
    </lineage>
</organism>
<dbReference type="InterPro" id="IPR044746">
    <property type="entry name" value="ABCC_6TM_D1"/>
</dbReference>
<keyword evidence="9 10" id="KW-0472">Membrane</keyword>
<dbReference type="PANTHER" id="PTHR24223">
    <property type="entry name" value="ATP-BINDING CASSETTE SUB-FAMILY C"/>
    <property type="match status" value="1"/>
</dbReference>
<dbReference type="InterPro" id="IPR003439">
    <property type="entry name" value="ABC_transporter-like_ATP-bd"/>
</dbReference>
<evidence type="ECO:0000313" key="13">
    <source>
        <dbReference type="EMBL" id="KAH0814292.1"/>
    </source>
</evidence>
<reference evidence="13" key="2">
    <citation type="submission" date="2021-08" db="EMBL/GenBank/DDBJ databases">
        <authorList>
            <person name="Eriksson T."/>
        </authorList>
    </citation>
    <scope>NUCLEOTIDE SEQUENCE</scope>
    <source>
        <strain evidence="13">Stoneville</strain>
        <tissue evidence="13">Whole head</tissue>
    </source>
</reference>
<feature type="transmembrane region" description="Helical" evidence="10">
    <location>
        <begin position="2536"/>
        <end position="2558"/>
    </location>
</feature>
<gene>
    <name evidence="13" type="ORF">GEV33_008500</name>
</gene>
<dbReference type="Pfam" id="PF08395">
    <property type="entry name" value="7tm_7"/>
    <property type="match status" value="1"/>
</dbReference>
<feature type="domain" description="ABC transmembrane type-1" evidence="12">
    <location>
        <begin position="595"/>
        <end position="865"/>
    </location>
</feature>
<proteinExistence type="predicted"/>
<feature type="domain" description="ABC transmembrane type-1" evidence="12">
    <location>
        <begin position="1281"/>
        <end position="1531"/>
    </location>
</feature>
<feature type="transmembrane region" description="Helical" evidence="10">
    <location>
        <begin position="1903"/>
        <end position="1925"/>
    </location>
</feature>
<feature type="transmembrane region" description="Helical" evidence="10">
    <location>
        <begin position="2449"/>
        <end position="2466"/>
    </location>
</feature>
<dbReference type="Gene3D" id="3.40.50.300">
    <property type="entry name" value="P-loop containing nucleotide triphosphate hydrolases"/>
    <property type="match status" value="5"/>
</dbReference>
<feature type="transmembrane region" description="Helical" evidence="10">
    <location>
        <begin position="739"/>
        <end position="758"/>
    </location>
</feature>
<feature type="domain" description="ABC transmembrane type-1" evidence="12">
    <location>
        <begin position="1859"/>
        <end position="2127"/>
    </location>
</feature>